<reference evidence="2" key="1">
    <citation type="submission" date="2016-04" db="EMBL/GenBank/DDBJ databases">
        <authorList>
            <person name="Shah S.A."/>
            <person name="Garrett R.A."/>
        </authorList>
    </citation>
    <scope>NUCLEOTIDE SEQUENCE [LARGE SCALE GENOMIC DNA]</scope>
    <source>
        <strain evidence="2">ATCC 35091 / DSM 1616 / JCM 8930 / NBRC 15331 / P1</strain>
    </source>
</reference>
<sequence>MESEIKTRGFAIDVSRDKLTVAKAELVITQEKREVEVNEVREFKYDNEGIEELIKFLGEYKEGIMESIGPYFFYLH</sequence>
<dbReference type="Proteomes" id="UP000076770">
    <property type="component" value="Chromosome i"/>
</dbReference>
<name>A0A157T2J1_SACSO</name>
<dbReference type="EMBL" id="LT549890">
    <property type="protein sequence ID" value="SAI85091.1"/>
    <property type="molecule type" value="Genomic_DNA"/>
</dbReference>
<organism evidence="1 2">
    <name type="scientific">Saccharolobus solfataricus</name>
    <name type="common">Sulfolobus solfataricus</name>
    <dbReference type="NCBI Taxonomy" id="2287"/>
    <lineage>
        <taxon>Archaea</taxon>
        <taxon>Thermoproteota</taxon>
        <taxon>Thermoprotei</taxon>
        <taxon>Sulfolobales</taxon>
        <taxon>Sulfolobaceae</taxon>
        <taxon>Saccharolobus</taxon>
    </lineage>
</organism>
<dbReference type="PATRIC" id="fig|2287.9.peg.1593"/>
<protein>
    <submittedName>
        <fullName evidence="1">ORF1 in transposon ISC1491</fullName>
    </submittedName>
</protein>
<proteinExistence type="predicted"/>
<evidence type="ECO:0000313" key="2">
    <source>
        <dbReference type="Proteomes" id="UP000076770"/>
    </source>
</evidence>
<gene>
    <name evidence="1" type="ORF">SSOP1_1537</name>
</gene>
<dbReference type="AlphaFoldDB" id="A0A157T2J1"/>
<evidence type="ECO:0000313" key="1">
    <source>
        <dbReference type="EMBL" id="SAI85091.1"/>
    </source>
</evidence>
<accession>A0A157T2J1</accession>